<evidence type="ECO:0000256" key="2">
    <source>
        <dbReference type="ARBA" id="ARBA00022692"/>
    </source>
</evidence>
<dbReference type="Pfam" id="PF26616">
    <property type="entry name" value="CorA-like"/>
    <property type="match status" value="1"/>
</dbReference>
<feature type="domain" description="CorA-like transporter" evidence="6">
    <location>
        <begin position="8"/>
        <end position="252"/>
    </location>
</feature>
<feature type="transmembrane region" description="Helical" evidence="5">
    <location>
        <begin position="400"/>
        <end position="420"/>
    </location>
</feature>
<dbReference type="EMBL" id="ML991795">
    <property type="protein sequence ID" value="KAF2234856.1"/>
    <property type="molecule type" value="Genomic_DNA"/>
</dbReference>
<protein>
    <recommendedName>
        <fullName evidence="6">CorA-like transporter domain-containing protein</fullName>
    </recommendedName>
</protein>
<evidence type="ECO:0000313" key="7">
    <source>
        <dbReference type="EMBL" id="KAF2234856.1"/>
    </source>
</evidence>
<reference evidence="7" key="1">
    <citation type="journal article" date="2020" name="Stud. Mycol.">
        <title>101 Dothideomycetes genomes: a test case for predicting lifestyles and emergence of pathogens.</title>
        <authorList>
            <person name="Haridas S."/>
            <person name="Albert R."/>
            <person name="Binder M."/>
            <person name="Bloem J."/>
            <person name="Labutti K."/>
            <person name="Salamov A."/>
            <person name="Andreopoulos B."/>
            <person name="Baker S."/>
            <person name="Barry K."/>
            <person name="Bills G."/>
            <person name="Bluhm B."/>
            <person name="Cannon C."/>
            <person name="Castanera R."/>
            <person name="Culley D."/>
            <person name="Daum C."/>
            <person name="Ezra D."/>
            <person name="Gonzalez J."/>
            <person name="Henrissat B."/>
            <person name="Kuo A."/>
            <person name="Liang C."/>
            <person name="Lipzen A."/>
            <person name="Lutzoni F."/>
            <person name="Magnuson J."/>
            <person name="Mondo S."/>
            <person name="Nolan M."/>
            <person name="Ohm R."/>
            <person name="Pangilinan J."/>
            <person name="Park H.-J."/>
            <person name="Ramirez L."/>
            <person name="Alfaro M."/>
            <person name="Sun H."/>
            <person name="Tritt A."/>
            <person name="Yoshinaga Y."/>
            <person name="Zwiers L.-H."/>
            <person name="Turgeon B."/>
            <person name="Goodwin S."/>
            <person name="Spatafora J."/>
            <person name="Crous P."/>
            <person name="Grigoriev I."/>
        </authorList>
    </citation>
    <scope>NUCLEOTIDE SEQUENCE</scope>
    <source>
        <strain evidence="7">Tuck. ex Michener</strain>
    </source>
</reference>
<evidence type="ECO:0000313" key="8">
    <source>
        <dbReference type="Proteomes" id="UP000800092"/>
    </source>
</evidence>
<comment type="subcellular location">
    <subcellularLocation>
        <location evidence="1">Membrane</location>
        <topology evidence="1">Multi-pass membrane protein</topology>
    </subcellularLocation>
</comment>
<dbReference type="InterPro" id="IPR058257">
    <property type="entry name" value="CorA-like_dom"/>
</dbReference>
<proteinExistence type="predicted"/>
<dbReference type="SUPFAM" id="SSF144083">
    <property type="entry name" value="Magnesium transport protein CorA, transmembrane region"/>
    <property type="match status" value="1"/>
</dbReference>
<keyword evidence="4 5" id="KW-0472">Membrane</keyword>
<evidence type="ECO:0000256" key="4">
    <source>
        <dbReference type="ARBA" id="ARBA00023136"/>
    </source>
</evidence>
<keyword evidence="3 5" id="KW-1133">Transmembrane helix</keyword>
<evidence type="ECO:0000256" key="1">
    <source>
        <dbReference type="ARBA" id="ARBA00004141"/>
    </source>
</evidence>
<keyword evidence="2 5" id="KW-0812">Transmembrane</keyword>
<dbReference type="OrthoDB" id="5396681at2759"/>
<evidence type="ECO:0000256" key="5">
    <source>
        <dbReference type="SAM" id="Phobius"/>
    </source>
</evidence>
<gene>
    <name evidence="7" type="ORF">EV356DRAFT_532406</name>
</gene>
<organism evidence="7 8">
    <name type="scientific">Viridothelium virens</name>
    <name type="common">Speckled blister lichen</name>
    <name type="synonym">Trypethelium virens</name>
    <dbReference type="NCBI Taxonomy" id="1048519"/>
    <lineage>
        <taxon>Eukaryota</taxon>
        <taxon>Fungi</taxon>
        <taxon>Dikarya</taxon>
        <taxon>Ascomycota</taxon>
        <taxon>Pezizomycotina</taxon>
        <taxon>Dothideomycetes</taxon>
        <taxon>Dothideomycetes incertae sedis</taxon>
        <taxon>Trypetheliales</taxon>
        <taxon>Trypetheliaceae</taxon>
        <taxon>Viridothelium</taxon>
    </lineage>
</organism>
<sequence length="478" mass="55455">MHKYSQFDGWEKYPESLCTDDDESWYAYNHESYNEQLRGDSLRLFVQKCDPIVIKVIEIGVHVTEKQLEDATALEIYLKQHMGDGLATRVILIPQQSSWGQLVIDEDSMRKLLTYFNVFPPFLDVIRAFGQRTSYEDESYGGLHFRSGKSTAGLEIAYLIKHVERHGKLQSEEPWSIRQMGVYHKYGGPSGDVFIIINPSIPLQRRLADLKKCDGTDLPQKIHMAILSCMMENWRWYISDLEKRYVHMKERAQLARVNGIRWKALPMAEIRFEDIQAIQFLQDKFQELAHVFDMDRRILRDLQNRLGMLTAGEHRKGDDSDLLRALLADSNIQMSRINSMLKRLDATIALVRTILDFQCWDSLKNNSQSMSEMAKLTQMENKLIVELTQKASRDTDILKTLTLLALTYLPASLASSMMGMNYINIKSTKENRFVQIDGEFWVFIVLTSVLLSVTFGAYVWYLRRHRAYLKNGHAEKEA</sequence>
<dbReference type="AlphaFoldDB" id="A0A6A6H9Q6"/>
<dbReference type="InterPro" id="IPR045863">
    <property type="entry name" value="CorA_TM1_TM2"/>
</dbReference>
<evidence type="ECO:0000256" key="3">
    <source>
        <dbReference type="ARBA" id="ARBA00022989"/>
    </source>
</evidence>
<dbReference type="Gene3D" id="1.20.58.340">
    <property type="entry name" value="Magnesium transport protein CorA, transmembrane region"/>
    <property type="match status" value="1"/>
</dbReference>
<dbReference type="Proteomes" id="UP000800092">
    <property type="component" value="Unassembled WGS sequence"/>
</dbReference>
<accession>A0A6A6H9Q6</accession>
<feature type="transmembrane region" description="Helical" evidence="5">
    <location>
        <begin position="440"/>
        <end position="461"/>
    </location>
</feature>
<dbReference type="GO" id="GO:0016020">
    <property type="term" value="C:membrane"/>
    <property type="evidence" value="ECO:0007669"/>
    <property type="project" value="UniProtKB-SubCell"/>
</dbReference>
<keyword evidence="8" id="KW-1185">Reference proteome</keyword>
<evidence type="ECO:0000259" key="6">
    <source>
        <dbReference type="Pfam" id="PF26616"/>
    </source>
</evidence>
<name>A0A6A6H9Q6_VIRVR</name>